<organism evidence="1 2">
    <name type="scientific">Batillaria attramentaria</name>
    <dbReference type="NCBI Taxonomy" id="370345"/>
    <lineage>
        <taxon>Eukaryota</taxon>
        <taxon>Metazoa</taxon>
        <taxon>Spiralia</taxon>
        <taxon>Lophotrochozoa</taxon>
        <taxon>Mollusca</taxon>
        <taxon>Gastropoda</taxon>
        <taxon>Caenogastropoda</taxon>
        <taxon>Sorbeoconcha</taxon>
        <taxon>Cerithioidea</taxon>
        <taxon>Batillariidae</taxon>
        <taxon>Batillaria</taxon>
    </lineage>
</organism>
<dbReference type="EMBL" id="JACVVK020000007">
    <property type="protein sequence ID" value="KAK7506464.1"/>
    <property type="molecule type" value="Genomic_DNA"/>
</dbReference>
<comment type="caution">
    <text evidence="1">The sequence shown here is derived from an EMBL/GenBank/DDBJ whole genome shotgun (WGS) entry which is preliminary data.</text>
</comment>
<name>A0ABD0M3J3_9CAEN</name>
<gene>
    <name evidence="1" type="ORF">BaRGS_00002576</name>
</gene>
<sequence length="100" mass="11613">MKTYWVTLRVVATCKSVFFMQLLAFEVVYLKNKHAIRSTLFCDYFARNQLSTSSVLPALACVREHHPVQSVVRNSTRYKRDRQCDPHAFATTDSVSRRNV</sequence>
<evidence type="ECO:0000313" key="2">
    <source>
        <dbReference type="Proteomes" id="UP001519460"/>
    </source>
</evidence>
<evidence type="ECO:0000313" key="1">
    <source>
        <dbReference type="EMBL" id="KAK7506464.1"/>
    </source>
</evidence>
<dbReference type="Proteomes" id="UP001519460">
    <property type="component" value="Unassembled WGS sequence"/>
</dbReference>
<reference evidence="1 2" key="1">
    <citation type="journal article" date="2023" name="Sci. Data">
        <title>Genome assembly of the Korean intertidal mud-creeper Batillaria attramentaria.</title>
        <authorList>
            <person name="Patra A.K."/>
            <person name="Ho P.T."/>
            <person name="Jun S."/>
            <person name="Lee S.J."/>
            <person name="Kim Y."/>
            <person name="Won Y.J."/>
        </authorList>
    </citation>
    <scope>NUCLEOTIDE SEQUENCE [LARGE SCALE GENOMIC DNA]</scope>
    <source>
        <strain evidence="1">Wonlab-2016</strain>
    </source>
</reference>
<protein>
    <recommendedName>
        <fullName evidence="3">Secreted protein</fullName>
    </recommendedName>
</protein>
<accession>A0ABD0M3J3</accession>
<evidence type="ECO:0008006" key="3">
    <source>
        <dbReference type="Google" id="ProtNLM"/>
    </source>
</evidence>
<proteinExistence type="predicted"/>
<keyword evidence="2" id="KW-1185">Reference proteome</keyword>
<dbReference type="AlphaFoldDB" id="A0ABD0M3J3"/>